<organism evidence="1 2">
    <name type="scientific">Scylla paramamosain</name>
    <name type="common">Mud crab</name>
    <dbReference type="NCBI Taxonomy" id="85552"/>
    <lineage>
        <taxon>Eukaryota</taxon>
        <taxon>Metazoa</taxon>
        <taxon>Ecdysozoa</taxon>
        <taxon>Arthropoda</taxon>
        <taxon>Crustacea</taxon>
        <taxon>Multicrustacea</taxon>
        <taxon>Malacostraca</taxon>
        <taxon>Eumalacostraca</taxon>
        <taxon>Eucarida</taxon>
        <taxon>Decapoda</taxon>
        <taxon>Pleocyemata</taxon>
        <taxon>Brachyura</taxon>
        <taxon>Eubrachyura</taxon>
        <taxon>Portunoidea</taxon>
        <taxon>Portunidae</taxon>
        <taxon>Portuninae</taxon>
        <taxon>Scylla</taxon>
    </lineage>
</organism>
<comment type="caution">
    <text evidence="1">The sequence shown here is derived from an EMBL/GenBank/DDBJ whole genome shotgun (WGS) entry which is preliminary data.</text>
</comment>
<dbReference type="AlphaFoldDB" id="A0AAW0V6G3"/>
<gene>
    <name evidence="1" type="ORF">O3P69_002178</name>
</gene>
<evidence type="ECO:0000313" key="1">
    <source>
        <dbReference type="EMBL" id="KAK8407456.1"/>
    </source>
</evidence>
<name>A0AAW0V6G3_SCYPA</name>
<dbReference type="EMBL" id="JARAKH010000001">
    <property type="protein sequence ID" value="KAK8407456.1"/>
    <property type="molecule type" value="Genomic_DNA"/>
</dbReference>
<evidence type="ECO:0000313" key="2">
    <source>
        <dbReference type="Proteomes" id="UP001487740"/>
    </source>
</evidence>
<dbReference type="Proteomes" id="UP001487740">
    <property type="component" value="Unassembled WGS sequence"/>
</dbReference>
<accession>A0AAW0V6G3</accession>
<protein>
    <submittedName>
        <fullName evidence="1">Uncharacterized protein</fullName>
    </submittedName>
</protein>
<sequence length="71" mass="8065">MVNVRCLACQVKYRVLAAKNNNLPECQAPIHAPKFPYRAPSPRKPRSYNRVTPNEQQTRACLPRSRCISVG</sequence>
<proteinExistence type="predicted"/>
<reference evidence="1 2" key="1">
    <citation type="submission" date="2023-03" db="EMBL/GenBank/DDBJ databases">
        <title>High-quality genome of Scylla paramamosain provides insights in environmental adaptation.</title>
        <authorList>
            <person name="Zhang L."/>
        </authorList>
    </citation>
    <scope>NUCLEOTIDE SEQUENCE [LARGE SCALE GENOMIC DNA]</scope>
    <source>
        <strain evidence="1">LZ_2023a</strain>
        <tissue evidence="1">Muscle</tissue>
    </source>
</reference>
<keyword evidence="2" id="KW-1185">Reference proteome</keyword>